<sequence length="493" mass="55312">MNKKLLFKAVGIASVCVCGFTMNVNAESVPTRQLMGNVQNEPSAVMPSKTIDVKIGNQPQINQIGDKQIKKEEIVSTPVAKTDLKSVILNWQEIPNAVMYELIVKDAATGEKVFSKYNIYAAGYQLDDGEVDLQKNLIWQVRGLNIDKVPVTDYSKPQPVRQGIDFSADWQAVDNNKYDNSGFSKTDNNVYLVDKNVSVSPLKLTTHFDEMAYMPVYPVYSWVPVKNTDHYDIDVFYVKDDNHNDVEKVASYKSPQNMDFYDDKAYVNKGLYFYNIRAYDKDNKKIAESVNSYFSVQTDNIKVAALGDSITHGGGAVSTPPSATLYNWETYAGVPVVNIGFSGNLTSDMLKRFDRDVLAFKPKLLVIMGGVNDIRTGIKADTVISNLNAIKGKCQKNGIIPVFLTVTPVNPPKMKSVAKLDISSGWENEREKVNKWIKSQDYYVDVAEEMTDDRGFLADNLTTDGLHPDYEGKKHIGEAVGDYLRLNFEYMLY</sequence>
<organism evidence="3 4">
    <name type="scientific">Megamonas hypermegale</name>
    <dbReference type="NCBI Taxonomy" id="158847"/>
    <lineage>
        <taxon>Bacteria</taxon>
        <taxon>Bacillati</taxon>
        <taxon>Bacillota</taxon>
        <taxon>Negativicutes</taxon>
        <taxon>Selenomonadales</taxon>
        <taxon>Selenomonadaceae</taxon>
        <taxon>Megamonas</taxon>
    </lineage>
</organism>
<dbReference type="InterPro" id="IPR036514">
    <property type="entry name" value="SGNH_hydro_sf"/>
</dbReference>
<dbReference type="Gene3D" id="3.40.50.1110">
    <property type="entry name" value="SGNH hydrolase"/>
    <property type="match status" value="1"/>
</dbReference>
<dbReference type="Proteomes" id="UP000215383">
    <property type="component" value="Chromosome 1"/>
</dbReference>
<dbReference type="GO" id="GO:0016787">
    <property type="term" value="F:hydrolase activity"/>
    <property type="evidence" value="ECO:0007669"/>
    <property type="project" value="UniProtKB-KW"/>
</dbReference>
<dbReference type="InterPro" id="IPR051532">
    <property type="entry name" value="Ester_Hydrolysis_Enzymes"/>
</dbReference>
<dbReference type="PANTHER" id="PTHR30383">
    <property type="entry name" value="THIOESTERASE 1/PROTEASE 1/LYSOPHOSPHOLIPASE L1"/>
    <property type="match status" value="1"/>
</dbReference>
<name>A0A239U4S4_9FIRM</name>
<dbReference type="InterPro" id="IPR013830">
    <property type="entry name" value="SGNH_hydro"/>
</dbReference>
<gene>
    <name evidence="3" type="ORF">SAMEA4364220_02056</name>
</gene>
<evidence type="ECO:0000256" key="1">
    <source>
        <dbReference type="SAM" id="SignalP"/>
    </source>
</evidence>
<keyword evidence="3" id="KW-0378">Hydrolase</keyword>
<protein>
    <submittedName>
        <fullName evidence="3">GDSL-like Lipase/Acylhydrolase</fullName>
    </submittedName>
</protein>
<dbReference type="SUPFAM" id="SSF52266">
    <property type="entry name" value="SGNH hydrolase"/>
    <property type="match status" value="1"/>
</dbReference>
<reference evidence="3 4" key="1">
    <citation type="submission" date="2017-06" db="EMBL/GenBank/DDBJ databases">
        <authorList>
            <consortium name="Pathogen Informatics"/>
        </authorList>
    </citation>
    <scope>NUCLEOTIDE SEQUENCE [LARGE SCALE GENOMIC DNA]</scope>
    <source>
        <strain evidence="3 4">NCTC10570</strain>
    </source>
</reference>
<dbReference type="Pfam" id="PF13472">
    <property type="entry name" value="Lipase_GDSL_2"/>
    <property type="match status" value="1"/>
</dbReference>
<keyword evidence="4" id="KW-1185">Reference proteome</keyword>
<accession>A0A239U4S4</accession>
<evidence type="ECO:0000313" key="3">
    <source>
        <dbReference type="EMBL" id="SNV04865.1"/>
    </source>
</evidence>
<dbReference type="EMBL" id="LT906446">
    <property type="protein sequence ID" value="SNV04865.1"/>
    <property type="molecule type" value="Genomic_DNA"/>
</dbReference>
<dbReference type="GeneID" id="78508040"/>
<dbReference type="RefSeq" id="WP_231922677.1">
    <property type="nucleotide sequence ID" value="NZ_CALXYH010000003.1"/>
</dbReference>
<feature type="signal peptide" evidence="1">
    <location>
        <begin position="1"/>
        <end position="26"/>
    </location>
</feature>
<proteinExistence type="predicted"/>
<dbReference type="AlphaFoldDB" id="A0A239U4S4"/>
<keyword evidence="1" id="KW-0732">Signal</keyword>
<evidence type="ECO:0000313" key="4">
    <source>
        <dbReference type="Proteomes" id="UP000215383"/>
    </source>
</evidence>
<feature type="domain" description="SGNH hydrolase-type esterase" evidence="2">
    <location>
        <begin position="305"/>
        <end position="473"/>
    </location>
</feature>
<dbReference type="eggNOG" id="COG2755">
    <property type="taxonomic scope" value="Bacteria"/>
</dbReference>
<feature type="chain" id="PRO_5011264916" evidence="1">
    <location>
        <begin position="27"/>
        <end position="493"/>
    </location>
</feature>
<evidence type="ECO:0000259" key="2">
    <source>
        <dbReference type="Pfam" id="PF13472"/>
    </source>
</evidence>